<dbReference type="PANTHER" id="PTHR31832">
    <property type="entry name" value="B-BOX ZINC FINGER PROTEIN 22"/>
    <property type="match status" value="1"/>
</dbReference>
<name>A0A9E7HMJ4_9LILI</name>
<feature type="compositionally biased region" description="Polar residues" evidence="1">
    <location>
        <begin position="94"/>
        <end position="103"/>
    </location>
</feature>
<organism evidence="2 3">
    <name type="scientific">Musa troglodytarum</name>
    <name type="common">fe'i banana</name>
    <dbReference type="NCBI Taxonomy" id="320322"/>
    <lineage>
        <taxon>Eukaryota</taxon>
        <taxon>Viridiplantae</taxon>
        <taxon>Streptophyta</taxon>
        <taxon>Embryophyta</taxon>
        <taxon>Tracheophyta</taxon>
        <taxon>Spermatophyta</taxon>
        <taxon>Magnoliopsida</taxon>
        <taxon>Liliopsida</taxon>
        <taxon>Zingiberales</taxon>
        <taxon>Musaceae</taxon>
        <taxon>Musa</taxon>
    </lineage>
</organism>
<dbReference type="GO" id="GO:0009640">
    <property type="term" value="P:photomorphogenesis"/>
    <property type="evidence" value="ECO:0007669"/>
    <property type="project" value="TreeGrafter"/>
</dbReference>
<evidence type="ECO:0000313" key="2">
    <source>
        <dbReference type="EMBL" id="URE35875.1"/>
    </source>
</evidence>
<gene>
    <name evidence="2" type="ORF">MUK42_34776</name>
</gene>
<sequence>MLHRLRGAKATAREEILQEKRGFLLCKEDRAILCRDGDVAIHSATAVTMKHWRFLLSGVRVSAAPIPSSPAVDSLHGSIIKDSSDSSGMATMGAATNSSNSIS</sequence>
<dbReference type="AlphaFoldDB" id="A0A9E7HMJ4"/>
<dbReference type="EMBL" id="CP097510">
    <property type="protein sequence ID" value="URE35875.1"/>
    <property type="molecule type" value="Genomic_DNA"/>
</dbReference>
<accession>A0A9E7HMJ4</accession>
<dbReference type="GO" id="GO:0005634">
    <property type="term" value="C:nucleus"/>
    <property type="evidence" value="ECO:0007669"/>
    <property type="project" value="TreeGrafter"/>
</dbReference>
<dbReference type="OrthoDB" id="153872at2759"/>
<keyword evidence="3" id="KW-1185">Reference proteome</keyword>
<feature type="region of interest" description="Disordered" evidence="1">
    <location>
        <begin position="82"/>
        <end position="103"/>
    </location>
</feature>
<dbReference type="Proteomes" id="UP001055439">
    <property type="component" value="Chromosome 8"/>
</dbReference>
<reference evidence="2" key="1">
    <citation type="submission" date="2022-05" db="EMBL/GenBank/DDBJ databases">
        <title>The Musa troglodytarum L. genome provides insights into the mechanism of non-climacteric behaviour and enrichment of carotenoids.</title>
        <authorList>
            <person name="Wang J."/>
        </authorList>
    </citation>
    <scope>NUCLEOTIDE SEQUENCE</scope>
    <source>
        <tissue evidence="2">Leaf</tissue>
    </source>
</reference>
<dbReference type="InterPro" id="IPR051979">
    <property type="entry name" value="B-box_zinc_finger"/>
</dbReference>
<dbReference type="PANTHER" id="PTHR31832:SF52">
    <property type="entry name" value="B-BOX ZINC FINGER PROTEIN 21"/>
    <property type="match status" value="1"/>
</dbReference>
<protein>
    <submittedName>
        <fullName evidence="2">Salt tolerance-like protein</fullName>
    </submittedName>
</protein>
<dbReference type="GO" id="GO:0006355">
    <property type="term" value="P:regulation of DNA-templated transcription"/>
    <property type="evidence" value="ECO:0007669"/>
    <property type="project" value="TreeGrafter"/>
</dbReference>
<evidence type="ECO:0000256" key="1">
    <source>
        <dbReference type="SAM" id="MobiDB-lite"/>
    </source>
</evidence>
<evidence type="ECO:0000313" key="3">
    <source>
        <dbReference type="Proteomes" id="UP001055439"/>
    </source>
</evidence>
<proteinExistence type="predicted"/>